<dbReference type="SMART" id="SM00387">
    <property type="entry name" value="HATPase_c"/>
    <property type="match status" value="1"/>
</dbReference>
<dbReference type="Proteomes" id="UP000295620">
    <property type="component" value="Unassembled WGS sequence"/>
</dbReference>
<evidence type="ECO:0000313" key="9">
    <source>
        <dbReference type="EMBL" id="TDQ11008.1"/>
    </source>
</evidence>
<comment type="caution">
    <text evidence="9">The sequence shown here is derived from an EMBL/GenBank/DDBJ whole genome shotgun (WGS) entry which is preliminary data.</text>
</comment>
<sequence length="365" mass="41741">MTYIVNTTNVDNNGIFNLEVFFELSADLLCVAGYDGYFRRINPIVSKTLGYTNEELFAVPIHTFIHPDDKLITAENRKNLTRNEPLLNFENRYVTKSGEIVWLSWTSMPLDTEQLVFAIAKNITHKKKTEEDRNNLLANLTQVNNNLKQLNYTTSHNLRSPVNNLLSVFNILDTTKIQDKETLEFIEVLKLATENLKNTLNGYVEDLSQKDILTIHTEELDFNDCFNDVIHSLRSLINDSGASIHADFSILPTINFNKSYLESIFLNLITNAIKYRKIGSVPVIKIQTIIENGNRQLIFSDEGLGFDMERVKDKIFGFNQKFHNNIDSKGIGLYLVYNHVTNLGGQIIVESDMDEGAKFIITFKE</sequence>
<dbReference type="Pfam" id="PF08447">
    <property type="entry name" value="PAS_3"/>
    <property type="match status" value="1"/>
</dbReference>
<dbReference type="OrthoDB" id="1522284at2"/>
<proteinExistence type="predicted"/>
<name>A0A4R6T0B9_9SPHI</name>
<evidence type="ECO:0000256" key="2">
    <source>
        <dbReference type="ARBA" id="ARBA00012438"/>
    </source>
</evidence>
<dbReference type="SMART" id="SM00091">
    <property type="entry name" value="PAS"/>
    <property type="match status" value="1"/>
</dbReference>
<feature type="domain" description="Histidine kinase" evidence="7">
    <location>
        <begin position="153"/>
        <end position="365"/>
    </location>
</feature>
<gene>
    <name evidence="9" type="ORF">ATK78_0120</name>
</gene>
<dbReference type="InterPro" id="IPR003594">
    <property type="entry name" value="HATPase_dom"/>
</dbReference>
<dbReference type="InterPro" id="IPR035965">
    <property type="entry name" value="PAS-like_dom_sf"/>
</dbReference>
<keyword evidence="6" id="KW-0175">Coiled coil</keyword>
<dbReference type="CDD" id="cd00130">
    <property type="entry name" value="PAS"/>
    <property type="match status" value="1"/>
</dbReference>
<dbReference type="PANTHER" id="PTHR43304:SF1">
    <property type="entry name" value="PAC DOMAIN-CONTAINING PROTEIN"/>
    <property type="match status" value="1"/>
</dbReference>
<dbReference type="InterPro" id="IPR052162">
    <property type="entry name" value="Sensor_kinase/Photoreceptor"/>
</dbReference>
<dbReference type="PROSITE" id="PS50109">
    <property type="entry name" value="HIS_KIN"/>
    <property type="match status" value="1"/>
</dbReference>
<dbReference type="SUPFAM" id="SSF47384">
    <property type="entry name" value="Homodimeric domain of signal transducing histidine kinase"/>
    <property type="match status" value="1"/>
</dbReference>
<dbReference type="InterPro" id="IPR036097">
    <property type="entry name" value="HisK_dim/P_sf"/>
</dbReference>
<dbReference type="RefSeq" id="WP_133574127.1">
    <property type="nucleotide sequence ID" value="NZ_SNYC01000003.1"/>
</dbReference>
<dbReference type="SUPFAM" id="SSF55874">
    <property type="entry name" value="ATPase domain of HSP90 chaperone/DNA topoisomerase II/histidine kinase"/>
    <property type="match status" value="1"/>
</dbReference>
<reference evidence="9 10" key="1">
    <citation type="submission" date="2019-03" db="EMBL/GenBank/DDBJ databases">
        <title>Genomic Encyclopedia of Archaeal and Bacterial Type Strains, Phase II (KMG-II): from individual species to whole genera.</title>
        <authorList>
            <person name="Goeker M."/>
        </authorList>
    </citation>
    <scope>NUCLEOTIDE SEQUENCE [LARGE SCALE GENOMIC DNA]</scope>
    <source>
        <strain evidence="9 10">DSM 19035</strain>
    </source>
</reference>
<evidence type="ECO:0000259" key="8">
    <source>
        <dbReference type="PROSITE" id="PS50112"/>
    </source>
</evidence>
<dbReference type="Gene3D" id="3.30.450.20">
    <property type="entry name" value="PAS domain"/>
    <property type="match status" value="1"/>
</dbReference>
<dbReference type="EMBL" id="SNYC01000003">
    <property type="protein sequence ID" value="TDQ11008.1"/>
    <property type="molecule type" value="Genomic_DNA"/>
</dbReference>
<keyword evidence="10" id="KW-1185">Reference proteome</keyword>
<dbReference type="AlphaFoldDB" id="A0A4R6T0B9"/>
<evidence type="ECO:0000259" key="7">
    <source>
        <dbReference type="PROSITE" id="PS50109"/>
    </source>
</evidence>
<dbReference type="InterPro" id="IPR036890">
    <property type="entry name" value="HATPase_C_sf"/>
</dbReference>
<accession>A0A4R6T0B9</accession>
<keyword evidence="4" id="KW-0808">Transferase</keyword>
<organism evidence="9 10">
    <name type="scientific">Pedobacter metabolipauper</name>
    <dbReference type="NCBI Taxonomy" id="425513"/>
    <lineage>
        <taxon>Bacteria</taxon>
        <taxon>Pseudomonadati</taxon>
        <taxon>Bacteroidota</taxon>
        <taxon>Sphingobacteriia</taxon>
        <taxon>Sphingobacteriales</taxon>
        <taxon>Sphingobacteriaceae</taxon>
        <taxon>Pedobacter</taxon>
    </lineage>
</organism>
<dbReference type="GO" id="GO:0000155">
    <property type="term" value="F:phosphorelay sensor kinase activity"/>
    <property type="evidence" value="ECO:0007669"/>
    <property type="project" value="InterPro"/>
</dbReference>
<dbReference type="Pfam" id="PF02518">
    <property type="entry name" value="HATPase_c"/>
    <property type="match status" value="1"/>
</dbReference>
<keyword evidence="5" id="KW-0418">Kinase</keyword>
<feature type="coiled-coil region" evidence="6">
    <location>
        <begin position="126"/>
        <end position="153"/>
    </location>
</feature>
<evidence type="ECO:0000256" key="6">
    <source>
        <dbReference type="SAM" id="Coils"/>
    </source>
</evidence>
<dbReference type="SUPFAM" id="SSF55785">
    <property type="entry name" value="PYP-like sensor domain (PAS domain)"/>
    <property type="match status" value="1"/>
</dbReference>
<protein>
    <recommendedName>
        <fullName evidence="2">histidine kinase</fullName>
        <ecNumber evidence="2">2.7.13.3</ecNumber>
    </recommendedName>
</protein>
<keyword evidence="3" id="KW-0597">Phosphoprotein</keyword>
<dbReference type="EC" id="2.7.13.3" evidence="2"/>
<evidence type="ECO:0000256" key="1">
    <source>
        <dbReference type="ARBA" id="ARBA00000085"/>
    </source>
</evidence>
<comment type="catalytic activity">
    <reaction evidence="1">
        <text>ATP + protein L-histidine = ADP + protein N-phospho-L-histidine.</text>
        <dbReference type="EC" id="2.7.13.3"/>
    </reaction>
</comment>
<feature type="domain" description="PAS" evidence="8">
    <location>
        <begin position="35"/>
        <end position="84"/>
    </location>
</feature>
<dbReference type="PANTHER" id="PTHR43304">
    <property type="entry name" value="PHYTOCHROME-LIKE PROTEIN CPH1"/>
    <property type="match status" value="1"/>
</dbReference>
<evidence type="ECO:0000256" key="4">
    <source>
        <dbReference type="ARBA" id="ARBA00022679"/>
    </source>
</evidence>
<dbReference type="InterPro" id="IPR013655">
    <property type="entry name" value="PAS_fold_3"/>
</dbReference>
<evidence type="ECO:0000256" key="3">
    <source>
        <dbReference type="ARBA" id="ARBA00022553"/>
    </source>
</evidence>
<dbReference type="InterPro" id="IPR000014">
    <property type="entry name" value="PAS"/>
</dbReference>
<dbReference type="NCBIfam" id="TIGR00229">
    <property type="entry name" value="sensory_box"/>
    <property type="match status" value="1"/>
</dbReference>
<dbReference type="PROSITE" id="PS50112">
    <property type="entry name" value="PAS"/>
    <property type="match status" value="1"/>
</dbReference>
<evidence type="ECO:0000313" key="10">
    <source>
        <dbReference type="Proteomes" id="UP000295620"/>
    </source>
</evidence>
<evidence type="ECO:0000256" key="5">
    <source>
        <dbReference type="ARBA" id="ARBA00022777"/>
    </source>
</evidence>
<dbReference type="InterPro" id="IPR005467">
    <property type="entry name" value="His_kinase_dom"/>
</dbReference>
<dbReference type="Gene3D" id="3.30.565.10">
    <property type="entry name" value="Histidine kinase-like ATPase, C-terminal domain"/>
    <property type="match status" value="1"/>
</dbReference>